<dbReference type="Pfam" id="PF13476">
    <property type="entry name" value="AAA_23"/>
    <property type="match status" value="1"/>
</dbReference>
<feature type="domain" description="Rad50/SbcC-type AAA" evidence="3">
    <location>
        <begin position="9"/>
        <end position="228"/>
    </location>
</feature>
<dbReference type="RefSeq" id="WP_085333410.1">
    <property type="nucleotide sequence ID" value="NZ_MWJJ01000001.1"/>
</dbReference>
<sequence>MLKQIICDKFREPMLTFKEGLNVVIGDDIASNSIGKSTILMIIDFVFGGNTYIKSNKDAIENLGHHEFKFSFIFNEEEYFFSRNTNEYKYTTICDTNFNAVNKIKTGEYTKFLKDKYKIYIEDISFRDIVGRYTRVYGKENLNERKPMQYFEKETQKDSILQLIKIFDKYKVVKEYEQQINTLTEEKNVLMKAIKNEFIPKITKTVFNQNQKKLMELTNQLEQLKKDIIGISVDIEVLVTKDILELKSEKSQLVKQYNIYDSRLKRTRQYIKNKKLNIDAELIKLGEFFPNVNLDKIREVEDFHNSLTGILKEELKKAELELLKQIRVVSSDIENIDKKIEEKLNIKNAPKYSVETVVNISAQIQQINNENGFYLKKKSIDKDLDLAKNDLLEVREHIVVDICSQINDKMNNINKLIYTDNRRAPTLNINNNDRYVFTTFGDTGTGTAYANLITFDLSLLNLTDLPIVVHDLPLLKNIQNEAIENIIGIYNSYKKQIFIAIDKIHTYNDETAKILEDNKFLYLSKDNTLFILNWKNNN</sequence>
<dbReference type="InterPro" id="IPR038729">
    <property type="entry name" value="Rad50/SbcC_AAA"/>
</dbReference>
<dbReference type="AlphaFoldDB" id="A0ABD6RRX1"/>
<organism evidence="4 5">
    <name type="scientific">Clostridium sporogenes</name>
    <dbReference type="NCBI Taxonomy" id="1509"/>
    <lineage>
        <taxon>Bacteria</taxon>
        <taxon>Bacillati</taxon>
        <taxon>Bacillota</taxon>
        <taxon>Clostridia</taxon>
        <taxon>Eubacteriales</taxon>
        <taxon>Clostridiaceae</taxon>
        <taxon>Clostridium</taxon>
    </lineage>
</organism>
<keyword evidence="1" id="KW-0175">Coiled coil</keyword>
<dbReference type="EMBL" id="MWJJ01000001">
    <property type="protein sequence ID" value="OSB19166.1"/>
    <property type="molecule type" value="Genomic_DNA"/>
</dbReference>
<proteinExistence type="predicted"/>
<evidence type="ECO:0000313" key="4">
    <source>
        <dbReference type="EMBL" id="OSB19166.1"/>
    </source>
</evidence>
<feature type="domain" description="DUF2326" evidence="2">
    <location>
        <begin position="415"/>
        <end position="530"/>
    </location>
</feature>
<comment type="caution">
    <text evidence="4">The sequence shown here is derived from an EMBL/GenBank/DDBJ whole genome shotgun (WGS) entry which is preliminary data.</text>
</comment>
<evidence type="ECO:0000256" key="1">
    <source>
        <dbReference type="SAM" id="Coils"/>
    </source>
</evidence>
<protein>
    <submittedName>
        <fullName evidence="4">DUF2326 domain-containing protein</fullName>
    </submittedName>
</protein>
<gene>
    <name evidence="4" type="ORF">B2H94_08685</name>
</gene>
<dbReference type="Pfam" id="PF10088">
    <property type="entry name" value="DUF2326"/>
    <property type="match status" value="1"/>
</dbReference>
<feature type="coiled-coil region" evidence="1">
    <location>
        <begin position="173"/>
        <end position="234"/>
    </location>
</feature>
<dbReference type="Proteomes" id="UP000193911">
    <property type="component" value="Unassembled WGS sequence"/>
</dbReference>
<reference evidence="4 5" key="1">
    <citation type="submission" date="2017-02" db="EMBL/GenBank/DDBJ databases">
        <title>Differentiating clades of botulinum-neurotoxin-producing Clostridia with a simple, multiplex PCR assay.</title>
        <authorList>
            <person name="Williamson C.H.D."/>
            <person name="Vazquez A."/>
            <person name="Hill K."/>
            <person name="Smith T.J."/>
            <person name="Nottingham R."/>
            <person name="Stone N.E."/>
            <person name="Sobek C.J."/>
            <person name="Cocking J.H."/>
            <person name="Fernandez R.A."/>
            <person name="Caballero P.A."/>
            <person name="Leiser O.P."/>
            <person name="Keim P."/>
            <person name="Sahl J.W."/>
        </authorList>
    </citation>
    <scope>NUCLEOTIDE SEQUENCE [LARGE SCALE GENOMIC DNA]</scope>
    <source>
        <strain evidence="4 5">CLS_DGF_0088_06</strain>
    </source>
</reference>
<evidence type="ECO:0000259" key="2">
    <source>
        <dbReference type="Pfam" id="PF10088"/>
    </source>
</evidence>
<accession>A0ABD6RRX1</accession>
<name>A0ABD6RRX1_CLOSG</name>
<evidence type="ECO:0000313" key="5">
    <source>
        <dbReference type="Proteomes" id="UP000193911"/>
    </source>
</evidence>
<evidence type="ECO:0000259" key="3">
    <source>
        <dbReference type="Pfam" id="PF13476"/>
    </source>
</evidence>
<dbReference type="InterPro" id="IPR018760">
    <property type="entry name" value="DUF2326"/>
</dbReference>